<feature type="binding site" evidence="7">
    <location>
        <position position="54"/>
    </location>
    <ligand>
        <name>Ca(2+)</name>
        <dbReference type="ChEBI" id="CHEBI:29108"/>
    </ligand>
</feature>
<protein>
    <recommendedName>
        <fullName evidence="9">Alkaline ceramidase</fullName>
        <ecNumber evidence="9">3.5.1.-</ecNumber>
    </recommendedName>
</protein>
<feature type="binding site" evidence="8">
    <location>
        <position position="112"/>
    </location>
    <ligand>
        <name>Zn(2+)</name>
        <dbReference type="ChEBI" id="CHEBI:29105"/>
        <note>catalytic</note>
    </ligand>
</feature>
<feature type="transmembrane region" description="Helical" evidence="9">
    <location>
        <begin position="208"/>
        <end position="226"/>
    </location>
</feature>
<evidence type="ECO:0000313" key="10">
    <source>
        <dbReference type="EMBL" id="CAF0798410.1"/>
    </source>
</evidence>
<keyword evidence="8" id="KW-0862">Zinc</keyword>
<accession>A0A813SEY3</accession>
<comment type="subcellular location">
    <subcellularLocation>
        <location evidence="1">Membrane</location>
        <topology evidence="1">Multi-pass membrane protein</topology>
    </subcellularLocation>
</comment>
<comment type="caution">
    <text evidence="10">The sequence shown here is derived from an EMBL/GenBank/DDBJ whole genome shotgun (WGS) entry which is preliminary data.</text>
</comment>
<dbReference type="EMBL" id="CAJNOR010001718">
    <property type="protein sequence ID" value="CAF1188789.1"/>
    <property type="molecule type" value="Genomic_DNA"/>
</dbReference>
<dbReference type="Pfam" id="PF05875">
    <property type="entry name" value="Ceramidase"/>
    <property type="match status" value="1"/>
</dbReference>
<keyword evidence="6 9" id="KW-0472">Membrane</keyword>
<dbReference type="InterPro" id="IPR008901">
    <property type="entry name" value="ACER"/>
</dbReference>
<sequence length="276" mass="31295">MQCKKNYLIFGVPLFVAICTLSILLAATGFRWTRCMKKKTSAYCERAHEGWINEPANTWSALGFVIVGLIIAGEMQWGSRRENSNVLTNSDFMIIFFSSLVVCLGPGSMVMHSSCTNLGGELDHLSMSFVCAFLFAYSIQRFFCLNRTHFLLIFLLILGISEISVQVPGEVPIFGIIGNLVFAIFIALIIVNEMLIIFYQHSNIRKRWGIATLVAFFMGFLIWNFSKDNGLLCDPDSLIQGHAAWHLLNALALYFLFRYYVSENNSDHFHLLQETK</sequence>
<feature type="binding site" evidence="8">
    <location>
        <position position="242"/>
    </location>
    <ligand>
        <name>Zn(2+)</name>
        <dbReference type="ChEBI" id="CHEBI:29105"/>
        <note>catalytic</note>
    </ligand>
</feature>
<dbReference type="GO" id="GO:0006672">
    <property type="term" value="P:ceramide metabolic process"/>
    <property type="evidence" value="ECO:0007669"/>
    <property type="project" value="InterPro"/>
</dbReference>
<feature type="transmembrane region" description="Helical" evidence="9">
    <location>
        <begin position="92"/>
        <end position="112"/>
    </location>
</feature>
<dbReference type="GO" id="GO:0016811">
    <property type="term" value="F:hydrolase activity, acting on carbon-nitrogen (but not peptide) bonds, in linear amides"/>
    <property type="evidence" value="ECO:0007669"/>
    <property type="project" value="InterPro"/>
</dbReference>
<keyword evidence="12" id="KW-1185">Reference proteome</keyword>
<dbReference type="EMBL" id="CAJNOJ010000012">
    <property type="protein sequence ID" value="CAF0798410.1"/>
    <property type="molecule type" value="Genomic_DNA"/>
</dbReference>
<evidence type="ECO:0000256" key="1">
    <source>
        <dbReference type="ARBA" id="ARBA00004141"/>
    </source>
</evidence>
<evidence type="ECO:0000313" key="11">
    <source>
        <dbReference type="EMBL" id="CAF1188789.1"/>
    </source>
</evidence>
<dbReference type="GO" id="GO:0016020">
    <property type="term" value="C:membrane"/>
    <property type="evidence" value="ECO:0007669"/>
    <property type="project" value="UniProtKB-SubCell"/>
</dbReference>
<comment type="similarity">
    <text evidence="2 9">Belongs to the alkaline ceramidase family.</text>
</comment>
<dbReference type="OrthoDB" id="10409546at2759"/>
<evidence type="ECO:0000256" key="7">
    <source>
        <dbReference type="PIRSR" id="PIRSR608901-1"/>
    </source>
</evidence>
<keyword evidence="7" id="KW-0106">Calcium</keyword>
<evidence type="ECO:0000256" key="6">
    <source>
        <dbReference type="ARBA" id="ARBA00023136"/>
    </source>
</evidence>
<feature type="transmembrane region" description="Helical" evidence="9">
    <location>
        <begin position="238"/>
        <end position="257"/>
    </location>
</feature>
<keyword evidence="3 9" id="KW-0812">Transmembrane</keyword>
<name>A0A813SEY3_ADIRI</name>
<comment type="function">
    <text evidence="9">Hydrolyzes the sphingolipid ceramide into sphingosine and free fatty acid.</text>
</comment>
<keyword evidence="7" id="KW-0479">Metal-binding</keyword>
<evidence type="ECO:0000256" key="3">
    <source>
        <dbReference type="ARBA" id="ARBA00022692"/>
    </source>
</evidence>
<comment type="cofactor">
    <cofactor evidence="8">
        <name>Zn(2+)</name>
        <dbReference type="ChEBI" id="CHEBI:29105"/>
    </cofactor>
</comment>
<evidence type="ECO:0000313" key="12">
    <source>
        <dbReference type="Proteomes" id="UP000663828"/>
    </source>
</evidence>
<feature type="transmembrane region" description="Helical" evidence="9">
    <location>
        <begin position="173"/>
        <end position="196"/>
    </location>
</feature>
<evidence type="ECO:0000313" key="13">
    <source>
        <dbReference type="Proteomes" id="UP000663852"/>
    </source>
</evidence>
<feature type="transmembrane region" description="Helical" evidence="9">
    <location>
        <begin position="150"/>
        <end position="167"/>
    </location>
</feature>
<reference evidence="10" key="1">
    <citation type="submission" date="2021-02" db="EMBL/GenBank/DDBJ databases">
        <authorList>
            <person name="Nowell W R."/>
        </authorList>
    </citation>
    <scope>NUCLEOTIDE SEQUENCE</scope>
</reference>
<gene>
    <name evidence="10" type="ORF">EDS130_LOCUS4720</name>
    <name evidence="11" type="ORF">XAT740_LOCUS22994</name>
</gene>
<feature type="transmembrane region" description="Helical" evidence="9">
    <location>
        <begin position="56"/>
        <end position="72"/>
    </location>
</feature>
<evidence type="ECO:0000256" key="2">
    <source>
        <dbReference type="ARBA" id="ARBA00009780"/>
    </source>
</evidence>
<dbReference type="Proteomes" id="UP000663852">
    <property type="component" value="Unassembled WGS sequence"/>
</dbReference>
<evidence type="ECO:0000256" key="4">
    <source>
        <dbReference type="ARBA" id="ARBA00022801"/>
    </source>
</evidence>
<evidence type="ECO:0000256" key="9">
    <source>
        <dbReference type="RuleBase" id="RU364079"/>
    </source>
</evidence>
<dbReference type="EC" id="3.5.1.-" evidence="9"/>
<keyword evidence="4 9" id="KW-0378">Hydrolase</keyword>
<proteinExistence type="inferred from homology"/>
<evidence type="ECO:0000256" key="8">
    <source>
        <dbReference type="PIRSR" id="PIRSR608901-2"/>
    </source>
</evidence>
<dbReference type="GO" id="GO:0046872">
    <property type="term" value="F:metal ion binding"/>
    <property type="evidence" value="ECO:0007669"/>
    <property type="project" value="UniProtKB-KW"/>
</dbReference>
<dbReference type="Proteomes" id="UP000663828">
    <property type="component" value="Unassembled WGS sequence"/>
</dbReference>
<comment type="caution">
    <text evidence="9">Lacks conserved residue(s) required for the propagation of feature annotation.</text>
</comment>
<dbReference type="AlphaFoldDB" id="A0A813SEY3"/>
<feature type="binding site" evidence="8">
    <location>
        <position position="246"/>
    </location>
    <ligand>
        <name>Zn(2+)</name>
        <dbReference type="ChEBI" id="CHEBI:29105"/>
        <note>catalytic</note>
    </ligand>
</feature>
<organism evidence="10 13">
    <name type="scientific">Adineta ricciae</name>
    <name type="common">Rotifer</name>
    <dbReference type="NCBI Taxonomy" id="249248"/>
    <lineage>
        <taxon>Eukaryota</taxon>
        <taxon>Metazoa</taxon>
        <taxon>Spiralia</taxon>
        <taxon>Gnathifera</taxon>
        <taxon>Rotifera</taxon>
        <taxon>Eurotatoria</taxon>
        <taxon>Bdelloidea</taxon>
        <taxon>Adinetida</taxon>
        <taxon>Adinetidae</taxon>
        <taxon>Adineta</taxon>
    </lineage>
</organism>
<keyword evidence="9" id="KW-0443">Lipid metabolism</keyword>
<feature type="transmembrane region" description="Helical" evidence="9">
    <location>
        <begin position="124"/>
        <end position="143"/>
    </location>
</feature>
<feature type="transmembrane region" description="Helical" evidence="9">
    <location>
        <begin position="7"/>
        <end position="30"/>
    </location>
</feature>
<keyword evidence="5 9" id="KW-1133">Transmembrane helix</keyword>
<evidence type="ECO:0000256" key="5">
    <source>
        <dbReference type="ARBA" id="ARBA00022989"/>
    </source>
</evidence>